<organism evidence="2 3">
    <name type="scientific">Aquisphaera giovannonii</name>
    <dbReference type="NCBI Taxonomy" id="406548"/>
    <lineage>
        <taxon>Bacteria</taxon>
        <taxon>Pseudomonadati</taxon>
        <taxon>Planctomycetota</taxon>
        <taxon>Planctomycetia</taxon>
        <taxon>Isosphaerales</taxon>
        <taxon>Isosphaeraceae</taxon>
        <taxon>Aquisphaera</taxon>
    </lineage>
</organism>
<evidence type="ECO:0008006" key="4">
    <source>
        <dbReference type="Google" id="ProtNLM"/>
    </source>
</evidence>
<name>A0A5B9VWL6_9BACT</name>
<gene>
    <name evidence="2" type="ORF">OJF2_05690</name>
</gene>
<reference evidence="2 3" key="1">
    <citation type="submission" date="2019-08" db="EMBL/GenBank/DDBJ databases">
        <title>Deep-cultivation of Planctomycetes and their phenomic and genomic characterization uncovers novel biology.</title>
        <authorList>
            <person name="Wiegand S."/>
            <person name="Jogler M."/>
            <person name="Boedeker C."/>
            <person name="Pinto D."/>
            <person name="Vollmers J."/>
            <person name="Rivas-Marin E."/>
            <person name="Kohn T."/>
            <person name="Peeters S.H."/>
            <person name="Heuer A."/>
            <person name="Rast P."/>
            <person name="Oberbeckmann S."/>
            <person name="Bunk B."/>
            <person name="Jeske O."/>
            <person name="Meyerdierks A."/>
            <person name="Storesund J.E."/>
            <person name="Kallscheuer N."/>
            <person name="Luecker S."/>
            <person name="Lage O.M."/>
            <person name="Pohl T."/>
            <person name="Merkel B.J."/>
            <person name="Hornburger P."/>
            <person name="Mueller R.-W."/>
            <person name="Bruemmer F."/>
            <person name="Labrenz M."/>
            <person name="Spormann A.M."/>
            <person name="Op den Camp H."/>
            <person name="Overmann J."/>
            <person name="Amann R."/>
            <person name="Jetten M.S.M."/>
            <person name="Mascher T."/>
            <person name="Medema M.H."/>
            <person name="Devos D.P."/>
            <person name="Kaster A.-K."/>
            <person name="Ovreas L."/>
            <person name="Rohde M."/>
            <person name="Galperin M.Y."/>
            <person name="Jogler C."/>
        </authorList>
    </citation>
    <scope>NUCLEOTIDE SEQUENCE [LARGE SCALE GENOMIC DNA]</scope>
    <source>
        <strain evidence="2 3">OJF2</strain>
    </source>
</reference>
<dbReference type="EMBL" id="CP042997">
    <property type="protein sequence ID" value="QEH32100.1"/>
    <property type="molecule type" value="Genomic_DNA"/>
</dbReference>
<evidence type="ECO:0000256" key="1">
    <source>
        <dbReference type="SAM" id="MobiDB-lite"/>
    </source>
</evidence>
<evidence type="ECO:0000313" key="2">
    <source>
        <dbReference type="EMBL" id="QEH32100.1"/>
    </source>
</evidence>
<dbReference type="RefSeq" id="WP_148591039.1">
    <property type="nucleotide sequence ID" value="NZ_CP042997.1"/>
</dbReference>
<accession>A0A5B9VWL6</accession>
<sequence length="156" mass="16766">MRDWVDDAVAWLQDLAGRLDAAADRLEAAAMAHGGREGSVRQSRPAGGDEAGDGRHSVAGDIAAAILERLEAVESALAELVARDLRKAYYSCEEFGRRVGLSPATVRKYCAQGGLLAEKKKTAAYSAKAEWAIPHAEIERFQREGRLLPKPGKPGP</sequence>
<dbReference type="KEGG" id="agv:OJF2_05690"/>
<evidence type="ECO:0000313" key="3">
    <source>
        <dbReference type="Proteomes" id="UP000324233"/>
    </source>
</evidence>
<feature type="region of interest" description="Disordered" evidence="1">
    <location>
        <begin position="33"/>
        <end position="56"/>
    </location>
</feature>
<proteinExistence type="predicted"/>
<dbReference type="Proteomes" id="UP000324233">
    <property type="component" value="Chromosome"/>
</dbReference>
<keyword evidence="3" id="KW-1185">Reference proteome</keyword>
<dbReference type="AlphaFoldDB" id="A0A5B9VWL6"/>
<protein>
    <recommendedName>
        <fullName evidence="4">Helix-turn-helix domain protein</fullName>
    </recommendedName>
</protein>